<name>A0A1R3JJX5_COCAP</name>
<organism evidence="1 2">
    <name type="scientific">Corchorus capsularis</name>
    <name type="common">Jute</name>
    <dbReference type="NCBI Taxonomy" id="210143"/>
    <lineage>
        <taxon>Eukaryota</taxon>
        <taxon>Viridiplantae</taxon>
        <taxon>Streptophyta</taxon>
        <taxon>Embryophyta</taxon>
        <taxon>Tracheophyta</taxon>
        <taxon>Spermatophyta</taxon>
        <taxon>Magnoliopsida</taxon>
        <taxon>eudicotyledons</taxon>
        <taxon>Gunneridae</taxon>
        <taxon>Pentapetalae</taxon>
        <taxon>rosids</taxon>
        <taxon>malvids</taxon>
        <taxon>Malvales</taxon>
        <taxon>Malvaceae</taxon>
        <taxon>Grewioideae</taxon>
        <taxon>Apeibeae</taxon>
        <taxon>Corchorus</taxon>
    </lineage>
</organism>
<dbReference type="Proteomes" id="UP000188268">
    <property type="component" value="Unassembled WGS sequence"/>
</dbReference>
<dbReference type="EMBL" id="AWWV01007716">
    <property type="protein sequence ID" value="OMO95085.1"/>
    <property type="molecule type" value="Genomic_DNA"/>
</dbReference>
<reference evidence="1 2" key="1">
    <citation type="submission" date="2013-09" db="EMBL/GenBank/DDBJ databases">
        <title>Corchorus capsularis genome sequencing.</title>
        <authorList>
            <person name="Alam M."/>
            <person name="Haque M.S."/>
            <person name="Islam M.S."/>
            <person name="Emdad E.M."/>
            <person name="Islam M.M."/>
            <person name="Ahmed B."/>
            <person name="Halim A."/>
            <person name="Hossen Q.M.M."/>
            <person name="Hossain M.Z."/>
            <person name="Ahmed R."/>
            <person name="Khan M.M."/>
            <person name="Islam R."/>
            <person name="Rashid M.M."/>
            <person name="Khan S.A."/>
            <person name="Rahman M.S."/>
            <person name="Alam M."/>
        </authorList>
    </citation>
    <scope>NUCLEOTIDE SEQUENCE [LARGE SCALE GENOMIC DNA]</scope>
    <source>
        <strain evidence="2">cv. CVL-1</strain>
        <tissue evidence="1">Whole seedling</tissue>
    </source>
</reference>
<gene>
    <name evidence="1" type="ORF">CCACVL1_05586</name>
</gene>
<protein>
    <submittedName>
        <fullName evidence="1">Uncharacterized protein</fullName>
    </submittedName>
</protein>
<sequence length="22" mass="2610">MAFRFVDKLQPNQNFDVCHRSG</sequence>
<accession>A0A1R3JJX5</accession>
<evidence type="ECO:0000313" key="2">
    <source>
        <dbReference type="Proteomes" id="UP000188268"/>
    </source>
</evidence>
<evidence type="ECO:0000313" key="1">
    <source>
        <dbReference type="EMBL" id="OMO95085.1"/>
    </source>
</evidence>
<proteinExistence type="predicted"/>
<comment type="caution">
    <text evidence="1">The sequence shown here is derived from an EMBL/GenBank/DDBJ whole genome shotgun (WGS) entry which is preliminary data.</text>
</comment>
<keyword evidence="2" id="KW-1185">Reference proteome</keyword>
<dbReference type="Gramene" id="OMO95085">
    <property type="protein sequence ID" value="OMO95085"/>
    <property type="gene ID" value="CCACVL1_05586"/>
</dbReference>
<dbReference type="AlphaFoldDB" id="A0A1R3JJX5"/>